<gene>
    <name evidence="2" type="ORF">D3093_28515</name>
</gene>
<evidence type="ECO:0000256" key="1">
    <source>
        <dbReference type="SAM" id="MobiDB-lite"/>
    </source>
</evidence>
<geneLocation type="plasmid" evidence="2 3">
    <name>p3</name>
</geneLocation>
<keyword evidence="2" id="KW-0614">Plasmid</keyword>
<name>A0A4D8PM58_9PROT</name>
<dbReference type="Proteomes" id="UP000298595">
    <property type="component" value="Plasmid p3"/>
</dbReference>
<accession>A0A4D8PM58</accession>
<organism evidence="2 3">
    <name type="scientific">Azospirillum argentinense</name>
    <dbReference type="NCBI Taxonomy" id="2970906"/>
    <lineage>
        <taxon>Bacteria</taxon>
        <taxon>Pseudomonadati</taxon>
        <taxon>Pseudomonadota</taxon>
        <taxon>Alphaproteobacteria</taxon>
        <taxon>Rhodospirillales</taxon>
        <taxon>Azospirillaceae</taxon>
        <taxon>Azospirillum</taxon>
    </lineage>
</organism>
<proteinExistence type="predicted"/>
<sequence>MIFSLFVFPAAAFRHRRCPLPNPPPLRGGGDCRRFAQGTLSRNAGEGRGGGNGAGSAPSRQ</sequence>
<protein>
    <submittedName>
        <fullName evidence="2">Uncharacterized protein</fullName>
    </submittedName>
</protein>
<evidence type="ECO:0000313" key="2">
    <source>
        <dbReference type="EMBL" id="QCN99192.1"/>
    </source>
</evidence>
<feature type="region of interest" description="Disordered" evidence="1">
    <location>
        <begin position="20"/>
        <end position="61"/>
    </location>
</feature>
<dbReference type="AlphaFoldDB" id="A0A4D8PM58"/>
<dbReference type="EMBL" id="CP032324">
    <property type="protein sequence ID" value="QCN99192.1"/>
    <property type="molecule type" value="Genomic_DNA"/>
</dbReference>
<evidence type="ECO:0000313" key="3">
    <source>
        <dbReference type="Proteomes" id="UP000298595"/>
    </source>
</evidence>
<dbReference type="KEGG" id="aare:D3093_28515"/>
<reference evidence="2 3" key="1">
    <citation type="submission" date="2018-09" db="EMBL/GenBank/DDBJ databases">
        <title>Whole genome based analysis of evolution and adaptive divergence in Indian and Brazilian strains of Azospirillum brasilense.</title>
        <authorList>
            <person name="Singh C."/>
            <person name="Tripathi A.K."/>
        </authorList>
    </citation>
    <scope>NUCLEOTIDE SEQUENCE [LARGE SCALE GENOMIC DNA]</scope>
    <source>
        <strain evidence="2 3">MTCC4035</strain>
        <plasmid evidence="2 3">p3</plasmid>
    </source>
</reference>